<organism evidence="7 8">
    <name type="scientific">Dokdonella immobilis</name>
    <dbReference type="NCBI Taxonomy" id="578942"/>
    <lineage>
        <taxon>Bacteria</taxon>
        <taxon>Pseudomonadati</taxon>
        <taxon>Pseudomonadota</taxon>
        <taxon>Gammaproteobacteria</taxon>
        <taxon>Lysobacterales</taxon>
        <taxon>Rhodanobacteraceae</taxon>
        <taxon>Dokdonella</taxon>
    </lineage>
</organism>
<keyword evidence="5" id="KW-0812">Transmembrane</keyword>
<evidence type="ECO:0000313" key="7">
    <source>
        <dbReference type="EMBL" id="SFN37002.1"/>
    </source>
</evidence>
<reference evidence="7 8" key="1">
    <citation type="submission" date="2016-10" db="EMBL/GenBank/DDBJ databases">
        <authorList>
            <person name="de Groot N.N."/>
        </authorList>
    </citation>
    <scope>NUCLEOTIDE SEQUENCE [LARGE SCALE GENOMIC DNA]</scope>
    <source>
        <strain evidence="7 8">CGMCC 1.7659</strain>
    </source>
</reference>
<dbReference type="GO" id="GO:0020037">
    <property type="term" value="F:heme binding"/>
    <property type="evidence" value="ECO:0007669"/>
    <property type="project" value="InterPro"/>
</dbReference>
<evidence type="ECO:0000313" key="8">
    <source>
        <dbReference type="Proteomes" id="UP000198575"/>
    </source>
</evidence>
<evidence type="ECO:0000256" key="2">
    <source>
        <dbReference type="ARBA" id="ARBA00022723"/>
    </source>
</evidence>
<dbReference type="InterPro" id="IPR036909">
    <property type="entry name" value="Cyt_c-like_dom_sf"/>
</dbReference>
<keyword evidence="5" id="KW-1133">Transmembrane helix</keyword>
<evidence type="ECO:0000259" key="6">
    <source>
        <dbReference type="PROSITE" id="PS51007"/>
    </source>
</evidence>
<keyword evidence="3 4" id="KW-0408">Iron</keyword>
<dbReference type="RefSeq" id="WP_217647861.1">
    <property type="nucleotide sequence ID" value="NZ_FOVF01000017.1"/>
</dbReference>
<dbReference type="InterPro" id="IPR051395">
    <property type="entry name" value="Cytochrome_c_Peroxidase/MauG"/>
</dbReference>
<sequence>MAKRPSLTPARGGPLRRAWNAFFGITLGGLLRWAFYLAILAALLAGAGFAIFVLVPVSTIPGYEKVDAYAYLDQGWGTTADSPDRQTYYYTAQGTSMPQGALTTPLRYNWFVNLEMPLDAKRFVEPEHMQRYRFIVDPLPSAANPDRLPVGFTRHFDGALGQYVLDITCAACHTGEIHAKRNGVTTAIRIDGGQAMHEFTNMQRGAFGPTLVASMLSTWANPWKFDRFAKKVIGPRYPEGKSELHAELWDTIKAFATQGQNSPLRHLYPVVEGFGRTDALGRIANTVFGDHLAANNYQDATAPVSYPYVWNIWKFDWVQYNGSVKQPLARNIGEALGVGAVIRLTDSYGNPVPEEQRYVSSVDIPNLDRIEHTLQKLTPPRWPEDLLGAIDSELAAHGKQLFDSHCQGCHGPHPADAARQRASAPGKPWPGTEWKIEVIPVEHIGTDPSEANGFVTRRYDLGKAGLTREEISRVLRPQLIRNLARNARWHLDEVIQARQAAGMDAAALAPLLATYPDPDASAEATVPRDTFAAIAAALTAAGEPQTASTAPAWECDLGCWTRALLDDVSSGESAIDRQLEAIDVSSLSEGQGLNILGLMIKAKYFADNHIGWKQQMCLGGFGTLDLPQQVAGYKPRPLEGVWATPPFLHNGSVPNLYQMLLPPDQRSARFFVGRRDFDPKYVGYASEPAGPGEDNGFWFDTSIDGNHNSGHAFVATPEQLEAARSDPVGHALPSGVIGPLLSDNDRWAIVEYLKVHRDLPATPEDFSPPDCWQ</sequence>
<dbReference type="Gene3D" id="1.10.760.10">
    <property type="entry name" value="Cytochrome c-like domain"/>
    <property type="match status" value="1"/>
</dbReference>
<dbReference type="STRING" id="578942.SAMN05216289_11746"/>
<accession>A0A1I4YG98</accession>
<dbReference type="PANTHER" id="PTHR30600:SF9">
    <property type="entry name" value="BLR7738 PROTEIN"/>
    <property type="match status" value="1"/>
</dbReference>
<dbReference type="Pfam" id="PF21419">
    <property type="entry name" value="RoxA-like_Cyt-c"/>
    <property type="match status" value="1"/>
</dbReference>
<feature type="domain" description="Cytochrome c" evidence="6">
    <location>
        <begin position="393"/>
        <end position="516"/>
    </location>
</feature>
<dbReference type="PROSITE" id="PS51007">
    <property type="entry name" value="CYTC"/>
    <property type="match status" value="1"/>
</dbReference>
<dbReference type="GO" id="GO:0046872">
    <property type="term" value="F:metal ion binding"/>
    <property type="evidence" value="ECO:0007669"/>
    <property type="project" value="UniProtKB-KW"/>
</dbReference>
<dbReference type="InterPro" id="IPR047758">
    <property type="entry name" value="CytoC_perox"/>
</dbReference>
<dbReference type="SUPFAM" id="SSF46626">
    <property type="entry name" value="Cytochrome c"/>
    <property type="match status" value="1"/>
</dbReference>
<evidence type="ECO:0000256" key="3">
    <source>
        <dbReference type="ARBA" id="ARBA00023004"/>
    </source>
</evidence>
<keyword evidence="2 4" id="KW-0479">Metal-binding</keyword>
<feature type="transmembrane region" description="Helical" evidence="5">
    <location>
        <begin position="21"/>
        <end position="54"/>
    </location>
</feature>
<evidence type="ECO:0000256" key="1">
    <source>
        <dbReference type="ARBA" id="ARBA00022617"/>
    </source>
</evidence>
<keyword evidence="8" id="KW-1185">Reference proteome</keyword>
<dbReference type="PANTHER" id="PTHR30600">
    <property type="entry name" value="CYTOCHROME C PEROXIDASE-RELATED"/>
    <property type="match status" value="1"/>
</dbReference>
<dbReference type="Proteomes" id="UP000198575">
    <property type="component" value="Unassembled WGS sequence"/>
</dbReference>
<dbReference type="NCBIfam" id="NF040606">
    <property type="entry name" value="CytoC_perox"/>
    <property type="match status" value="1"/>
</dbReference>
<dbReference type="AlphaFoldDB" id="A0A1I4YG98"/>
<dbReference type="InterPro" id="IPR009056">
    <property type="entry name" value="Cyt_c-like_dom"/>
</dbReference>
<keyword evidence="1 4" id="KW-0349">Heme</keyword>
<dbReference type="GO" id="GO:0004130">
    <property type="term" value="F:cytochrome-c peroxidase activity"/>
    <property type="evidence" value="ECO:0007669"/>
    <property type="project" value="TreeGrafter"/>
</dbReference>
<protein>
    <recommendedName>
        <fullName evidence="6">Cytochrome c domain-containing protein</fullName>
    </recommendedName>
</protein>
<dbReference type="GO" id="GO:0009055">
    <property type="term" value="F:electron transfer activity"/>
    <property type="evidence" value="ECO:0007669"/>
    <property type="project" value="InterPro"/>
</dbReference>
<keyword evidence="5" id="KW-0472">Membrane</keyword>
<proteinExistence type="predicted"/>
<gene>
    <name evidence="7" type="ORF">SAMN05216289_11746</name>
</gene>
<name>A0A1I4YG98_9GAMM</name>
<dbReference type="EMBL" id="FOVF01000017">
    <property type="protein sequence ID" value="SFN37002.1"/>
    <property type="molecule type" value="Genomic_DNA"/>
</dbReference>
<evidence type="ECO:0000256" key="5">
    <source>
        <dbReference type="SAM" id="Phobius"/>
    </source>
</evidence>
<evidence type="ECO:0000256" key="4">
    <source>
        <dbReference type="PROSITE-ProRule" id="PRU00433"/>
    </source>
</evidence>